<proteinExistence type="inferred from homology"/>
<dbReference type="PROSITE" id="PS51975">
    <property type="entry name" value="RNASE_H_2"/>
    <property type="match status" value="1"/>
</dbReference>
<dbReference type="GO" id="GO:0003723">
    <property type="term" value="F:RNA binding"/>
    <property type="evidence" value="ECO:0007669"/>
    <property type="project" value="UniProtKB-UniRule"/>
</dbReference>
<organism evidence="4 5">
    <name type="scientific">Tumebacillus avium</name>
    <dbReference type="NCBI Taxonomy" id="1903704"/>
    <lineage>
        <taxon>Bacteria</taxon>
        <taxon>Bacillati</taxon>
        <taxon>Bacillota</taxon>
        <taxon>Bacilli</taxon>
        <taxon>Bacillales</taxon>
        <taxon>Alicyclobacillaceae</taxon>
        <taxon>Tumebacillus</taxon>
    </lineage>
</organism>
<comment type="caution">
    <text evidence="1">Lacks conserved residue(s) required for the propagation of feature annotation.</text>
</comment>
<evidence type="ECO:0000256" key="2">
    <source>
        <dbReference type="RuleBase" id="RU003515"/>
    </source>
</evidence>
<comment type="catalytic activity">
    <reaction evidence="2">
        <text>Endonucleolytic cleavage to 5'-phosphomonoester.</text>
        <dbReference type="EC" id="3.1.26.4"/>
    </reaction>
</comment>
<evidence type="ECO:0000313" key="4">
    <source>
        <dbReference type="EMBL" id="ARU59875.1"/>
    </source>
</evidence>
<dbReference type="InterPro" id="IPR012337">
    <property type="entry name" value="RNaseH-like_sf"/>
</dbReference>
<evidence type="ECO:0000313" key="5">
    <source>
        <dbReference type="Proteomes" id="UP000195437"/>
    </source>
</evidence>
<reference evidence="5" key="1">
    <citation type="submission" date="2017-05" db="EMBL/GenBank/DDBJ databases">
        <authorList>
            <person name="Sung H."/>
        </authorList>
    </citation>
    <scope>NUCLEOTIDE SEQUENCE [LARGE SCALE GENOMIC DNA]</scope>
    <source>
        <strain evidence="5">AR23208</strain>
    </source>
</reference>
<accession>A0A1Y0IK31</accession>
<keyword evidence="2" id="KW-0255">Endonuclease</keyword>
<protein>
    <recommendedName>
        <fullName evidence="2">Ribonuclease</fullName>
        <ecNumber evidence="2">3.1.26.4</ecNumber>
    </recommendedName>
</protein>
<evidence type="ECO:0000259" key="3">
    <source>
        <dbReference type="PROSITE" id="PS51975"/>
    </source>
</evidence>
<dbReference type="AlphaFoldDB" id="A0A1Y0IK31"/>
<dbReference type="InterPro" id="IPR024567">
    <property type="entry name" value="RNase_HII/HIII_dom"/>
</dbReference>
<name>A0A1Y0IK31_9BACL</name>
<evidence type="ECO:0000256" key="1">
    <source>
        <dbReference type="PROSITE-ProRule" id="PRU01319"/>
    </source>
</evidence>
<dbReference type="SUPFAM" id="SSF53098">
    <property type="entry name" value="Ribonuclease H-like"/>
    <property type="match status" value="1"/>
</dbReference>
<dbReference type="InterPro" id="IPR036397">
    <property type="entry name" value="RNaseH_sf"/>
</dbReference>
<sequence length="169" mass="19643">MWIINWPIPERFTRITHFRFKQIRYTCRQSRTAFSFYRKRYFLCDSGKGDFFGGLVTAGVIVDPEAVPLLQSLGVDDSKKITDAKIPGLATEIKKICYGKYKVLHLKPAKYNELYEKFQSQGKNLNSLLSWAHSSVIEKLVEIQPVKIALREVSKLHFKTAEDIHQYQK</sequence>
<dbReference type="EMBL" id="CP021434">
    <property type="protein sequence ID" value="ARU59875.1"/>
    <property type="molecule type" value="Genomic_DNA"/>
</dbReference>
<comment type="function">
    <text evidence="2">Endonuclease that specifically degrades the RNA of RNA-DNA hybrids.</text>
</comment>
<dbReference type="KEGG" id="tum:CBW65_01485"/>
<comment type="similarity">
    <text evidence="2">Belongs to the RNase HII family.</text>
</comment>
<feature type="domain" description="RNase H type-2" evidence="3">
    <location>
        <begin position="38"/>
        <end position="169"/>
    </location>
</feature>
<gene>
    <name evidence="4" type="ORF">CBW65_01485</name>
</gene>
<dbReference type="GO" id="GO:0004523">
    <property type="term" value="F:RNA-DNA hybrid ribonuclease activity"/>
    <property type="evidence" value="ECO:0007669"/>
    <property type="project" value="UniProtKB-EC"/>
</dbReference>
<dbReference type="Pfam" id="PF01351">
    <property type="entry name" value="RNase_HII"/>
    <property type="match status" value="1"/>
</dbReference>
<dbReference type="EC" id="3.1.26.4" evidence="2"/>
<dbReference type="Gene3D" id="3.30.420.10">
    <property type="entry name" value="Ribonuclease H-like superfamily/Ribonuclease H"/>
    <property type="match status" value="1"/>
</dbReference>
<dbReference type="Proteomes" id="UP000195437">
    <property type="component" value="Chromosome"/>
</dbReference>
<keyword evidence="2" id="KW-0378">Hydrolase</keyword>
<keyword evidence="2" id="KW-0540">Nuclease</keyword>
<keyword evidence="5" id="KW-1185">Reference proteome</keyword>